<proteinExistence type="predicted"/>
<accession>A0A6C0DGV5</accession>
<name>A0A6C0DGV5_9ZZZZ</name>
<reference evidence="2" key="1">
    <citation type="journal article" date="2020" name="Nature">
        <title>Giant virus diversity and host interactions through global metagenomics.</title>
        <authorList>
            <person name="Schulz F."/>
            <person name="Roux S."/>
            <person name="Paez-Espino D."/>
            <person name="Jungbluth S."/>
            <person name="Walsh D.A."/>
            <person name="Denef V.J."/>
            <person name="McMahon K.D."/>
            <person name="Konstantinidis K.T."/>
            <person name="Eloe-Fadrosh E.A."/>
            <person name="Kyrpides N.C."/>
            <person name="Woyke T."/>
        </authorList>
    </citation>
    <scope>NUCLEOTIDE SEQUENCE</scope>
    <source>
        <strain evidence="2">GVMAG-M-3300023174-182</strain>
    </source>
</reference>
<evidence type="ECO:0000256" key="1">
    <source>
        <dbReference type="SAM" id="MobiDB-lite"/>
    </source>
</evidence>
<organism evidence="2">
    <name type="scientific">viral metagenome</name>
    <dbReference type="NCBI Taxonomy" id="1070528"/>
    <lineage>
        <taxon>unclassified sequences</taxon>
        <taxon>metagenomes</taxon>
        <taxon>organismal metagenomes</taxon>
    </lineage>
</organism>
<feature type="region of interest" description="Disordered" evidence="1">
    <location>
        <begin position="78"/>
        <end position="117"/>
    </location>
</feature>
<dbReference type="EMBL" id="MN739616">
    <property type="protein sequence ID" value="QHT16158.1"/>
    <property type="molecule type" value="Genomic_DNA"/>
</dbReference>
<protein>
    <submittedName>
        <fullName evidence="2">Uncharacterized protein</fullName>
    </submittedName>
</protein>
<sequence>MNTIKRSHCRWTVNELIQLQREYELLEMSIQQIAKIHKRSVRAILCRLEQEYFIENWEQARGFSELIELNDDIKVSIEKDTQTMSPSMSLQEEEQEEEQEDESISTTSSDSESITSNKKDEIDNRLFNLEKSFSYLSNMVKQLFEKKVTRDVKPKLQSLRKQHLDRCC</sequence>
<feature type="compositionally biased region" description="Low complexity" evidence="1">
    <location>
        <begin position="104"/>
        <end position="116"/>
    </location>
</feature>
<dbReference type="AlphaFoldDB" id="A0A6C0DGV5"/>
<evidence type="ECO:0000313" key="2">
    <source>
        <dbReference type="EMBL" id="QHT16158.1"/>
    </source>
</evidence>
<feature type="compositionally biased region" description="Acidic residues" evidence="1">
    <location>
        <begin position="91"/>
        <end position="103"/>
    </location>
</feature>